<dbReference type="AlphaFoldDB" id="S3DEY7"/>
<evidence type="ECO:0000256" key="2">
    <source>
        <dbReference type="SAM" id="Phobius"/>
    </source>
</evidence>
<dbReference type="HOGENOM" id="CLU_794649_0_0_1"/>
<dbReference type="OrthoDB" id="3564193at2759"/>
<dbReference type="EMBL" id="KE145353">
    <property type="protein sequence ID" value="EPE35674.1"/>
    <property type="molecule type" value="Genomic_DNA"/>
</dbReference>
<protein>
    <recommendedName>
        <fullName evidence="6">Mid2 domain-containing protein</fullName>
    </recommendedName>
</protein>
<proteinExistence type="predicted"/>
<evidence type="ECO:0000313" key="4">
    <source>
        <dbReference type="EMBL" id="EPE35674.1"/>
    </source>
</evidence>
<organism evidence="4 5">
    <name type="scientific">Glarea lozoyensis (strain ATCC 20868 / MF5171)</name>
    <dbReference type="NCBI Taxonomy" id="1116229"/>
    <lineage>
        <taxon>Eukaryota</taxon>
        <taxon>Fungi</taxon>
        <taxon>Dikarya</taxon>
        <taxon>Ascomycota</taxon>
        <taxon>Pezizomycotina</taxon>
        <taxon>Leotiomycetes</taxon>
        <taxon>Helotiales</taxon>
        <taxon>Helotiaceae</taxon>
        <taxon>Glarea</taxon>
    </lineage>
</organism>
<feature type="region of interest" description="Disordered" evidence="1">
    <location>
        <begin position="155"/>
        <end position="176"/>
    </location>
</feature>
<evidence type="ECO:0008006" key="6">
    <source>
        <dbReference type="Google" id="ProtNLM"/>
    </source>
</evidence>
<dbReference type="KEGG" id="glz:GLAREA_05011"/>
<dbReference type="GeneID" id="19464066"/>
<keyword evidence="2" id="KW-0472">Membrane</keyword>
<keyword evidence="2" id="KW-1133">Transmembrane helix</keyword>
<dbReference type="RefSeq" id="XP_008076492.1">
    <property type="nucleotide sequence ID" value="XM_008078301.1"/>
</dbReference>
<keyword evidence="2" id="KW-0812">Transmembrane</keyword>
<reference evidence="4 5" key="1">
    <citation type="journal article" date="2013" name="BMC Genomics">
        <title>Genomics-driven discovery of the pneumocandin biosynthetic gene cluster in the fungus Glarea lozoyensis.</title>
        <authorList>
            <person name="Chen L."/>
            <person name="Yue Q."/>
            <person name="Zhang X."/>
            <person name="Xiang M."/>
            <person name="Wang C."/>
            <person name="Li S."/>
            <person name="Che Y."/>
            <person name="Ortiz-Lopez F.J."/>
            <person name="Bills G.F."/>
            <person name="Liu X."/>
            <person name="An Z."/>
        </authorList>
    </citation>
    <scope>NUCLEOTIDE SEQUENCE [LARGE SCALE GENOMIC DNA]</scope>
    <source>
        <strain evidence="5">ATCC 20868 / MF5171</strain>
    </source>
</reference>
<name>S3DEY7_GLAL2</name>
<feature type="signal peptide" evidence="3">
    <location>
        <begin position="1"/>
        <end position="19"/>
    </location>
</feature>
<accession>S3DEY7</accession>
<evidence type="ECO:0000313" key="5">
    <source>
        <dbReference type="Proteomes" id="UP000016922"/>
    </source>
</evidence>
<feature type="region of interest" description="Disordered" evidence="1">
    <location>
        <begin position="192"/>
        <end position="215"/>
    </location>
</feature>
<evidence type="ECO:0000256" key="3">
    <source>
        <dbReference type="SAM" id="SignalP"/>
    </source>
</evidence>
<dbReference type="eggNOG" id="ENOG502SQIV">
    <property type="taxonomic scope" value="Eukaryota"/>
</dbReference>
<gene>
    <name evidence="4" type="ORF">GLAREA_05011</name>
</gene>
<evidence type="ECO:0000256" key="1">
    <source>
        <dbReference type="SAM" id="MobiDB-lite"/>
    </source>
</evidence>
<feature type="transmembrane region" description="Helical" evidence="2">
    <location>
        <begin position="250"/>
        <end position="271"/>
    </location>
</feature>
<dbReference type="Proteomes" id="UP000016922">
    <property type="component" value="Unassembled WGS sequence"/>
</dbReference>
<sequence>MRVLLLLSIFTILIDTSICVITFINPPAADGRQLSDYVFNTVFVEGTSVTLQWTAGPEGLPTSMTLFQESADGTKALEPFEYVTQNLISNVTTFIWDVTTTKDLTVSNTFFFAIYLDKATSGSSASQFFNITRKPEDTKSETASTSSTTSSTIASSKITASKSSNPSSSTTSKTTSTTSTTEIAAAISSSDTSSTTVSTTTGTSTSPPSIAGTTTLATSTTAPVAAVTSSAATTAAPTLVATGLSNGTKAGLGIGIPAAILFGLSVGWFVFGKKTKQKPHISGPLPIISYQESQKLNQLSRLAFPPTYLQTNSPPYHQPIVPPIPPGPQQLSGESRVVPTLFELQASRR</sequence>
<keyword evidence="5" id="KW-1185">Reference proteome</keyword>
<keyword evidence="3" id="KW-0732">Signal</keyword>
<feature type="chain" id="PRO_5004519614" description="Mid2 domain-containing protein" evidence="3">
    <location>
        <begin position="20"/>
        <end position="349"/>
    </location>
</feature>